<dbReference type="OrthoDB" id="5244761at2759"/>
<evidence type="ECO:0000256" key="2">
    <source>
        <dbReference type="SAM" id="MobiDB-lite"/>
    </source>
</evidence>
<evidence type="ECO:0000256" key="1">
    <source>
        <dbReference type="ARBA" id="ARBA00023242"/>
    </source>
</evidence>
<reference evidence="4" key="1">
    <citation type="journal article" date="2020" name="Stud. Mycol.">
        <title>101 Dothideomycetes genomes: a test case for predicting lifestyles and emergence of pathogens.</title>
        <authorList>
            <person name="Haridas S."/>
            <person name="Albert R."/>
            <person name="Binder M."/>
            <person name="Bloem J."/>
            <person name="Labutti K."/>
            <person name="Salamov A."/>
            <person name="Andreopoulos B."/>
            <person name="Baker S."/>
            <person name="Barry K."/>
            <person name="Bills G."/>
            <person name="Bluhm B."/>
            <person name="Cannon C."/>
            <person name="Castanera R."/>
            <person name="Culley D."/>
            <person name="Daum C."/>
            <person name="Ezra D."/>
            <person name="Gonzalez J."/>
            <person name="Henrissat B."/>
            <person name="Kuo A."/>
            <person name="Liang C."/>
            <person name="Lipzen A."/>
            <person name="Lutzoni F."/>
            <person name="Magnuson J."/>
            <person name="Mondo S."/>
            <person name="Nolan M."/>
            <person name="Ohm R."/>
            <person name="Pangilinan J."/>
            <person name="Park H.-J."/>
            <person name="Ramirez L."/>
            <person name="Alfaro M."/>
            <person name="Sun H."/>
            <person name="Tritt A."/>
            <person name="Yoshinaga Y."/>
            <person name="Zwiers L.-H."/>
            <person name="Turgeon B."/>
            <person name="Goodwin S."/>
            <person name="Spatafora J."/>
            <person name="Crous P."/>
            <person name="Grigoriev I."/>
        </authorList>
    </citation>
    <scope>NUCLEOTIDE SEQUENCE</scope>
    <source>
        <strain evidence="4">CBS 119925</strain>
    </source>
</reference>
<dbReference type="PROSITE" id="PS50048">
    <property type="entry name" value="ZN2_CY6_FUNGAL_2"/>
    <property type="match status" value="1"/>
</dbReference>
<feature type="compositionally biased region" description="Polar residues" evidence="2">
    <location>
        <begin position="95"/>
        <end position="116"/>
    </location>
</feature>
<dbReference type="InterPro" id="IPR001138">
    <property type="entry name" value="Zn2Cys6_DnaBD"/>
</dbReference>
<evidence type="ECO:0000259" key="3">
    <source>
        <dbReference type="PROSITE" id="PS50048"/>
    </source>
</evidence>
<feature type="compositionally biased region" description="Polar residues" evidence="2">
    <location>
        <begin position="178"/>
        <end position="193"/>
    </location>
</feature>
<dbReference type="GO" id="GO:0008270">
    <property type="term" value="F:zinc ion binding"/>
    <property type="evidence" value="ECO:0007669"/>
    <property type="project" value="InterPro"/>
</dbReference>
<dbReference type="Gene3D" id="4.10.240.10">
    <property type="entry name" value="Zn(2)-C6 fungal-type DNA-binding domain"/>
    <property type="match status" value="1"/>
</dbReference>
<dbReference type="SMART" id="SM00066">
    <property type="entry name" value="GAL4"/>
    <property type="match status" value="1"/>
</dbReference>
<keyword evidence="1" id="KW-0539">Nucleus</keyword>
<keyword evidence="5" id="KW-1185">Reference proteome</keyword>
<dbReference type="InterPro" id="IPR053181">
    <property type="entry name" value="EcdB-like_regulator"/>
</dbReference>
<dbReference type="InterPro" id="IPR036864">
    <property type="entry name" value="Zn2-C6_fun-type_DNA-bd_sf"/>
</dbReference>
<dbReference type="PANTHER" id="PTHR47785">
    <property type="entry name" value="ZN(II)2CYS6 TRANSCRIPTION FACTOR (EUROFUNG)-RELATED-RELATED"/>
    <property type="match status" value="1"/>
</dbReference>
<dbReference type="EMBL" id="MU006574">
    <property type="protein sequence ID" value="KAF2747078.1"/>
    <property type="molecule type" value="Genomic_DNA"/>
</dbReference>
<dbReference type="AlphaFoldDB" id="A0A6A6V8X8"/>
<evidence type="ECO:0000313" key="4">
    <source>
        <dbReference type="EMBL" id="KAF2747078.1"/>
    </source>
</evidence>
<organism evidence="4 5">
    <name type="scientific">Sporormia fimetaria CBS 119925</name>
    <dbReference type="NCBI Taxonomy" id="1340428"/>
    <lineage>
        <taxon>Eukaryota</taxon>
        <taxon>Fungi</taxon>
        <taxon>Dikarya</taxon>
        <taxon>Ascomycota</taxon>
        <taxon>Pezizomycotina</taxon>
        <taxon>Dothideomycetes</taxon>
        <taxon>Pleosporomycetidae</taxon>
        <taxon>Pleosporales</taxon>
        <taxon>Sporormiaceae</taxon>
        <taxon>Sporormia</taxon>
    </lineage>
</organism>
<dbReference type="CDD" id="cd12148">
    <property type="entry name" value="fungal_TF_MHR"/>
    <property type="match status" value="1"/>
</dbReference>
<accession>A0A6A6V8X8</accession>
<name>A0A6A6V8X8_9PLEO</name>
<dbReference type="PROSITE" id="PS00463">
    <property type="entry name" value="ZN2_CY6_FUNGAL_1"/>
    <property type="match status" value="1"/>
</dbReference>
<sequence length="849" mass="94439">MAGSPAYAAPGTRRKQVRAQQACNHCRQRKQKCDEQKPCQFCRDNNIPDCTYKEVPPPKQDKSMQQLQSSVNHIQDTLAAFIEGFNTWKREVDSRNQQSKVSDSVGTPSNQLSPEQTYPVRGSVSERSLSHVGTPQGRLPFLGPTSVKTESPIMHMSPLSAHAHTPGTYDHIVASVQHPSTPADSIRTDSSGAKQDGSKTDTSGIQGDHATPAHKVLQDWKCMTGFCDGIETIRILKEQGHNISDYPMKLEYARGIVRPFGVGEGNDKSDGSQAPATPCSQASDTPSPPGGGTAMWGTLSTPPPDGILLEDTPGGLGRDGYLKLDEDTLTRLLGSYQKHIHTLHPFLNPGELRRMVKAFGRNYGPNGHTRSAGTKRKRSAGGVNGFPSPFLFAHHSIERSLSNAIVLLVLALGKVCEWKSPLPAPQADKAPPESTLYGFKRASLRNANNTSFSSDYEDERRARNMEILPGMAYFSMATDILGNQIGGNTTGHAQAMLLAGLYMGQYARVLESWSWINSACRVCLVLVKEELPFIRRLGPLKGEEKDKNRRNVIKCVYWTCLQLESDIIAEMSNLTPTDISKYWDEIAYPEGVLDDDELRSGQELDHTSEHVKMMFLYSMQIYLRTLLNSAHNALYNGKYIKGNLDLADHDSLIKLAAEARSLQEGLRAWRNRLPPEYRWNDGDPPSTDLNIARLRAKYYGGKYMIHRTFLNMLLHNISLNSNKLTAQMLESATTCIDSAIYSTIAFDRVGMDPGSKYEPFVDLPRDRLIVTNIMGTLHAQFGNMTVLCSVFKSRKCGEMLRFTKLTREVMELLIVRTIKILRSVGDNSPILTLDADILENVQRQLFPKH</sequence>
<protein>
    <recommendedName>
        <fullName evidence="3">Zn(2)-C6 fungal-type domain-containing protein</fullName>
    </recommendedName>
</protein>
<dbReference type="Proteomes" id="UP000799440">
    <property type="component" value="Unassembled WGS sequence"/>
</dbReference>
<feature type="region of interest" description="Disordered" evidence="2">
    <location>
        <begin position="261"/>
        <end position="312"/>
    </location>
</feature>
<feature type="domain" description="Zn(2)-C6 fungal-type" evidence="3">
    <location>
        <begin position="22"/>
        <end position="52"/>
    </location>
</feature>
<feature type="region of interest" description="Disordered" evidence="2">
    <location>
        <begin position="178"/>
        <end position="210"/>
    </location>
</feature>
<evidence type="ECO:0000313" key="5">
    <source>
        <dbReference type="Proteomes" id="UP000799440"/>
    </source>
</evidence>
<proteinExistence type="predicted"/>
<feature type="compositionally biased region" description="Polar residues" evidence="2">
    <location>
        <begin position="271"/>
        <end position="285"/>
    </location>
</feature>
<dbReference type="SUPFAM" id="SSF57701">
    <property type="entry name" value="Zn2/Cys6 DNA-binding domain"/>
    <property type="match status" value="1"/>
</dbReference>
<dbReference type="CDD" id="cd00067">
    <property type="entry name" value="GAL4"/>
    <property type="match status" value="1"/>
</dbReference>
<dbReference type="Pfam" id="PF00172">
    <property type="entry name" value="Zn_clus"/>
    <property type="match status" value="1"/>
</dbReference>
<dbReference type="PANTHER" id="PTHR47785:SF4">
    <property type="entry name" value="ZN(II)2CYS6 TRANSCRIPTION FACTOR (EUROFUNG)"/>
    <property type="match status" value="1"/>
</dbReference>
<dbReference type="GO" id="GO:0000981">
    <property type="term" value="F:DNA-binding transcription factor activity, RNA polymerase II-specific"/>
    <property type="evidence" value="ECO:0007669"/>
    <property type="project" value="InterPro"/>
</dbReference>
<feature type="region of interest" description="Disordered" evidence="2">
    <location>
        <begin position="93"/>
        <end position="117"/>
    </location>
</feature>
<gene>
    <name evidence="4" type="ORF">M011DRAFT_403309</name>
</gene>